<dbReference type="Proteomes" id="UP001208935">
    <property type="component" value="Unassembled WGS sequence"/>
</dbReference>
<evidence type="ECO:0000313" key="1">
    <source>
        <dbReference type="EMBL" id="MCW5323713.1"/>
    </source>
</evidence>
<evidence type="ECO:0000313" key="2">
    <source>
        <dbReference type="Proteomes" id="UP001208935"/>
    </source>
</evidence>
<organism evidence="1 2">
    <name type="scientific">Verminephrobacter aporrectodeae subsp. tuberculatae</name>
    <dbReference type="NCBI Taxonomy" id="1110392"/>
    <lineage>
        <taxon>Bacteria</taxon>
        <taxon>Pseudomonadati</taxon>
        <taxon>Pseudomonadota</taxon>
        <taxon>Betaproteobacteria</taxon>
        <taxon>Burkholderiales</taxon>
        <taxon>Comamonadaceae</taxon>
        <taxon>Verminephrobacter</taxon>
    </lineage>
</organism>
<reference evidence="2" key="1">
    <citation type="submission" date="2023-07" db="EMBL/GenBank/DDBJ databases">
        <title>Verminephrobacter genomes.</title>
        <authorList>
            <person name="Lund M.B."/>
        </authorList>
    </citation>
    <scope>NUCLEOTIDE SEQUENCE [LARGE SCALE GENOMIC DNA]</scope>
    <source>
        <strain evidence="2">AtM5-05</strain>
    </source>
</reference>
<dbReference type="EMBL" id="QZCW01000009">
    <property type="protein sequence ID" value="MCW5323713.1"/>
    <property type="molecule type" value="Genomic_DNA"/>
</dbReference>
<name>A0ABT3KZE2_9BURK</name>
<proteinExistence type="predicted"/>
<dbReference type="RefSeq" id="WP_265283502.1">
    <property type="nucleotide sequence ID" value="NZ_QZCW01000009.1"/>
</dbReference>
<accession>A0ABT3KZE2</accession>
<comment type="caution">
    <text evidence="1">The sequence shown here is derived from an EMBL/GenBank/DDBJ whole genome shotgun (WGS) entry which is preliminary data.</text>
</comment>
<gene>
    <name evidence="1" type="ORF">D5039_21985</name>
</gene>
<sequence length="67" mass="7047">MNHLADTHVVAPPQAPAAPPIKCRVSVKTADGGQTYDGLFPSTWAAVIAAQDRIGLRPCRISARALP</sequence>
<keyword evidence="2" id="KW-1185">Reference proteome</keyword>
<protein>
    <submittedName>
        <fullName evidence="1">Uncharacterized protein</fullName>
    </submittedName>
</protein>